<dbReference type="Proteomes" id="UP001595947">
    <property type="component" value="Unassembled WGS sequence"/>
</dbReference>
<gene>
    <name evidence="1" type="ORF">ACFPBZ_03035</name>
</gene>
<evidence type="ECO:0000313" key="2">
    <source>
        <dbReference type="Proteomes" id="UP001595947"/>
    </source>
</evidence>
<reference evidence="2" key="1">
    <citation type="journal article" date="2019" name="Int. J. Syst. Evol. Microbiol.">
        <title>The Global Catalogue of Microorganisms (GCM) 10K type strain sequencing project: providing services to taxonomists for standard genome sequencing and annotation.</title>
        <authorList>
            <consortium name="The Broad Institute Genomics Platform"/>
            <consortium name="The Broad Institute Genome Sequencing Center for Infectious Disease"/>
            <person name="Wu L."/>
            <person name="Ma J."/>
        </authorList>
    </citation>
    <scope>NUCLEOTIDE SEQUENCE [LARGE SCALE GENOMIC DNA]</scope>
    <source>
        <strain evidence="2">CGMCC 4.7093</strain>
    </source>
</reference>
<name>A0ABV9YL18_9PSEU</name>
<dbReference type="EMBL" id="JBHSIV010000002">
    <property type="protein sequence ID" value="MFC5061166.1"/>
    <property type="molecule type" value="Genomic_DNA"/>
</dbReference>
<accession>A0ABV9YL18</accession>
<keyword evidence="2" id="KW-1185">Reference proteome</keyword>
<protein>
    <submittedName>
        <fullName evidence="1">Uncharacterized protein</fullName>
    </submittedName>
</protein>
<sequence length="147" mass="15968">MASGATTTRQRGEMGEGLAVGCLVVGVTALAPTAPLDPALEHALDGWPWAARYPVVRRTPQLVDTFARSPGRRGLRIAQWVRSRGLVVPQLRDDEWDLTAACARLEEGTGVPARRWIDLTRAFLDGLAPDAVWRAPEPHAMPDELPG</sequence>
<organism evidence="1 2">
    <name type="scientific">Actinomycetospora atypica</name>
    <dbReference type="NCBI Taxonomy" id="1290095"/>
    <lineage>
        <taxon>Bacteria</taxon>
        <taxon>Bacillati</taxon>
        <taxon>Actinomycetota</taxon>
        <taxon>Actinomycetes</taxon>
        <taxon>Pseudonocardiales</taxon>
        <taxon>Pseudonocardiaceae</taxon>
        <taxon>Actinomycetospora</taxon>
    </lineage>
</organism>
<dbReference type="RefSeq" id="WP_378034518.1">
    <property type="nucleotide sequence ID" value="NZ_JBHSIV010000002.1"/>
</dbReference>
<comment type="caution">
    <text evidence="1">The sequence shown here is derived from an EMBL/GenBank/DDBJ whole genome shotgun (WGS) entry which is preliminary data.</text>
</comment>
<evidence type="ECO:0000313" key="1">
    <source>
        <dbReference type="EMBL" id="MFC5061166.1"/>
    </source>
</evidence>
<proteinExistence type="predicted"/>